<dbReference type="Gene3D" id="3.40.50.720">
    <property type="entry name" value="NAD(P)-binding Rossmann-like Domain"/>
    <property type="match status" value="1"/>
</dbReference>
<sequence length="306" mass="31245">MRAAVYDRYSTDAATLEVRDLDAPTPAPGQALIKVRAAGVNPVDWKAMAGYIDALFPAVFPVIPGWDVAGTVVAVGTDTPEFQVGDEVLGYARKHVLSGGTFAEYVAVDAVSLARKPASLSWEAAGALPLAGGTALRTIEALGDIDGKTVLIHAAAGGVGSLAVQIAVARGARVIGTASEANHDFVRSLGGEPVSYGDGLAERVLALAGGPVDAVADFVGGQRETTLAVLREGGRHASIADGSVEEFGGRAIWVRPDGAATAQLAALVDEGTLKVEIAQTFALDGVADAFAQSRSGHTRGKLVIVP</sequence>
<dbReference type="Pfam" id="PF13602">
    <property type="entry name" value="ADH_zinc_N_2"/>
    <property type="match status" value="1"/>
</dbReference>
<dbReference type="InterPro" id="IPR036291">
    <property type="entry name" value="NAD(P)-bd_dom_sf"/>
</dbReference>
<evidence type="ECO:0000313" key="3">
    <source>
        <dbReference type="Proteomes" id="UP001142325"/>
    </source>
</evidence>
<dbReference type="AlphaFoldDB" id="A0A9W6HPK9"/>
<dbReference type="Proteomes" id="UP001142325">
    <property type="component" value="Unassembled WGS sequence"/>
</dbReference>
<organism evidence="2 3">
    <name type="scientific">Microbacterium keratanolyticum</name>
    <dbReference type="NCBI Taxonomy" id="67574"/>
    <lineage>
        <taxon>Bacteria</taxon>
        <taxon>Bacillati</taxon>
        <taxon>Actinomycetota</taxon>
        <taxon>Actinomycetes</taxon>
        <taxon>Micrococcales</taxon>
        <taxon>Microbacteriaceae</taxon>
        <taxon>Microbacterium</taxon>
    </lineage>
</organism>
<keyword evidence="3" id="KW-1185">Reference proteome</keyword>
<proteinExistence type="predicted"/>
<dbReference type="PANTHER" id="PTHR44013">
    <property type="entry name" value="ZINC-TYPE ALCOHOL DEHYDROGENASE-LIKE PROTEIN C16A3.02C"/>
    <property type="match status" value="1"/>
</dbReference>
<dbReference type="InterPro" id="IPR013154">
    <property type="entry name" value="ADH-like_N"/>
</dbReference>
<evidence type="ECO:0000313" key="2">
    <source>
        <dbReference type="EMBL" id="GLK00493.1"/>
    </source>
</evidence>
<protein>
    <submittedName>
        <fullName evidence="2">Oxidoreductase</fullName>
    </submittedName>
</protein>
<reference evidence="2" key="1">
    <citation type="journal article" date="2014" name="Int. J. Syst. Evol. Microbiol.">
        <title>Complete genome sequence of Corynebacterium casei LMG S-19264T (=DSM 44701T), isolated from a smear-ripened cheese.</title>
        <authorList>
            <consortium name="US DOE Joint Genome Institute (JGI-PGF)"/>
            <person name="Walter F."/>
            <person name="Albersmeier A."/>
            <person name="Kalinowski J."/>
            <person name="Ruckert C."/>
        </authorList>
    </citation>
    <scope>NUCLEOTIDE SEQUENCE</scope>
    <source>
        <strain evidence="2">VKM Ac-1958</strain>
    </source>
</reference>
<dbReference type="SUPFAM" id="SSF50129">
    <property type="entry name" value="GroES-like"/>
    <property type="match status" value="1"/>
</dbReference>
<dbReference type="InterPro" id="IPR020843">
    <property type="entry name" value="ER"/>
</dbReference>
<dbReference type="EMBL" id="BSET01000001">
    <property type="protein sequence ID" value="GLK00493.1"/>
    <property type="molecule type" value="Genomic_DNA"/>
</dbReference>
<dbReference type="Gene3D" id="3.90.180.10">
    <property type="entry name" value="Medium-chain alcohol dehydrogenases, catalytic domain"/>
    <property type="match status" value="1"/>
</dbReference>
<gene>
    <name evidence="2" type="ORF">GCM10017596_02080</name>
</gene>
<evidence type="ECO:0000259" key="1">
    <source>
        <dbReference type="SMART" id="SM00829"/>
    </source>
</evidence>
<comment type="caution">
    <text evidence="2">The sequence shown here is derived from an EMBL/GenBank/DDBJ whole genome shotgun (WGS) entry which is preliminary data.</text>
</comment>
<dbReference type="InterPro" id="IPR011032">
    <property type="entry name" value="GroES-like_sf"/>
</dbReference>
<dbReference type="RefSeq" id="WP_204938210.1">
    <property type="nucleotide sequence ID" value="NZ_BAAAUM010000001.1"/>
</dbReference>
<name>A0A9W6HPK9_9MICO</name>
<reference evidence="2" key="2">
    <citation type="submission" date="2023-01" db="EMBL/GenBank/DDBJ databases">
        <authorList>
            <person name="Sun Q."/>
            <person name="Evtushenko L."/>
        </authorList>
    </citation>
    <scope>NUCLEOTIDE SEQUENCE</scope>
    <source>
        <strain evidence="2">VKM Ac-1958</strain>
    </source>
</reference>
<dbReference type="SUPFAM" id="SSF51735">
    <property type="entry name" value="NAD(P)-binding Rossmann-fold domains"/>
    <property type="match status" value="1"/>
</dbReference>
<dbReference type="SMART" id="SM00829">
    <property type="entry name" value="PKS_ER"/>
    <property type="match status" value="1"/>
</dbReference>
<dbReference type="PANTHER" id="PTHR44013:SF1">
    <property type="entry name" value="ZINC-TYPE ALCOHOL DEHYDROGENASE-LIKE PROTEIN C16A3.02C"/>
    <property type="match status" value="1"/>
</dbReference>
<dbReference type="Pfam" id="PF08240">
    <property type="entry name" value="ADH_N"/>
    <property type="match status" value="1"/>
</dbReference>
<dbReference type="GO" id="GO:0016491">
    <property type="term" value="F:oxidoreductase activity"/>
    <property type="evidence" value="ECO:0007669"/>
    <property type="project" value="InterPro"/>
</dbReference>
<accession>A0A9W6HPK9</accession>
<feature type="domain" description="Enoyl reductase (ER)" evidence="1">
    <location>
        <begin position="11"/>
        <end position="304"/>
    </location>
</feature>
<dbReference type="InterPro" id="IPR052733">
    <property type="entry name" value="Chloroplast_QOR"/>
</dbReference>
<dbReference type="CDD" id="cd05289">
    <property type="entry name" value="MDR_like_2"/>
    <property type="match status" value="1"/>
</dbReference>